<name>A0A380MKJ8_9GAMM</name>
<accession>A0A380MKJ8</accession>
<keyword evidence="1" id="KW-1133">Transmembrane helix</keyword>
<sequence>MKSRINGKLTQWLDSSRRGYVDLPDGRKVLVKQENFTPPLSEIQQGMLLSFEVEMVGAVVAAVHVRPYRAGDLSLRAEDMLTERLGVFGEIIAWDPKSRSGTVWVDSCQTEVVFDREAWQSASAPRLNQRVLIKAEKQQEQWQAQWLRDPEQAIVEKKSPPYILYALFFVSALILSALVYYWFK</sequence>
<evidence type="ECO:0000313" key="2">
    <source>
        <dbReference type="EMBL" id="SUO92645.1"/>
    </source>
</evidence>
<reference evidence="2 3" key="1">
    <citation type="submission" date="2018-06" db="EMBL/GenBank/DDBJ databases">
        <authorList>
            <consortium name="Pathogen Informatics"/>
            <person name="Doyle S."/>
        </authorList>
    </citation>
    <scope>NUCLEOTIDE SEQUENCE [LARGE SCALE GENOMIC DNA]</scope>
    <source>
        <strain evidence="2 3">NCTC10717</strain>
    </source>
</reference>
<dbReference type="RefSeq" id="WP_147284920.1">
    <property type="nucleotide sequence ID" value="NZ_UHIA01000003.1"/>
</dbReference>
<dbReference type="EMBL" id="UHIA01000003">
    <property type="protein sequence ID" value="SUO92645.1"/>
    <property type="molecule type" value="Genomic_DNA"/>
</dbReference>
<dbReference type="AlphaFoldDB" id="A0A380MKJ8"/>
<keyword evidence="1" id="KW-0472">Membrane</keyword>
<keyword evidence="3" id="KW-1185">Reference proteome</keyword>
<evidence type="ECO:0000313" key="3">
    <source>
        <dbReference type="Proteomes" id="UP000254575"/>
    </source>
</evidence>
<gene>
    <name evidence="2" type="ORF">NCTC10717_00666</name>
</gene>
<proteinExistence type="predicted"/>
<feature type="transmembrane region" description="Helical" evidence="1">
    <location>
        <begin position="162"/>
        <end position="183"/>
    </location>
</feature>
<protein>
    <submittedName>
        <fullName evidence="2">Uncharacterized protein</fullName>
    </submittedName>
</protein>
<keyword evidence="1" id="KW-0812">Transmembrane</keyword>
<evidence type="ECO:0000256" key="1">
    <source>
        <dbReference type="SAM" id="Phobius"/>
    </source>
</evidence>
<organism evidence="2 3">
    <name type="scientific">Suttonella indologenes</name>
    <dbReference type="NCBI Taxonomy" id="13276"/>
    <lineage>
        <taxon>Bacteria</taxon>
        <taxon>Pseudomonadati</taxon>
        <taxon>Pseudomonadota</taxon>
        <taxon>Gammaproteobacteria</taxon>
        <taxon>Cardiobacteriales</taxon>
        <taxon>Cardiobacteriaceae</taxon>
        <taxon>Suttonella</taxon>
    </lineage>
</organism>
<dbReference type="Proteomes" id="UP000254575">
    <property type="component" value="Unassembled WGS sequence"/>
</dbReference>